<dbReference type="PANTHER" id="PTHR48466:SF2">
    <property type="entry name" value="OS10G0509000 PROTEIN"/>
    <property type="match status" value="1"/>
</dbReference>
<comment type="similarity">
    <text evidence="9">Belongs to the DNA mismatch repair MutS family. MutS2 subfamily.</text>
</comment>
<dbReference type="GO" id="GO:0004519">
    <property type="term" value="F:endonuclease activity"/>
    <property type="evidence" value="ECO:0007669"/>
    <property type="project" value="UniProtKB-UniRule"/>
</dbReference>
<keyword evidence="3 9" id="KW-0547">Nucleotide-binding</keyword>
<dbReference type="FunFam" id="3.40.50.300:FF:000830">
    <property type="entry name" value="Endonuclease MutS2"/>
    <property type="match status" value="1"/>
</dbReference>
<accession>A0A0C1PLE1</accession>
<dbReference type="NCBIfam" id="TIGR01069">
    <property type="entry name" value="mutS2"/>
    <property type="match status" value="1"/>
</dbReference>
<dbReference type="InterPro" id="IPR046893">
    <property type="entry name" value="MSSS"/>
</dbReference>
<dbReference type="SUPFAM" id="SSF48334">
    <property type="entry name" value="DNA repair protein MutS, domain III"/>
    <property type="match status" value="1"/>
</dbReference>
<evidence type="ECO:0000256" key="8">
    <source>
        <dbReference type="ARBA" id="ARBA00023125"/>
    </source>
</evidence>
<dbReference type="EMBL" id="JOJZ01000019">
    <property type="protein sequence ID" value="KID41547.1"/>
    <property type="molecule type" value="Genomic_DNA"/>
</dbReference>
<dbReference type="PANTHER" id="PTHR48466">
    <property type="entry name" value="OS10G0509000 PROTEIN-RELATED"/>
    <property type="match status" value="1"/>
</dbReference>
<evidence type="ECO:0000256" key="7">
    <source>
        <dbReference type="ARBA" id="ARBA00022884"/>
    </source>
</evidence>
<feature type="coiled-coil region" evidence="10">
    <location>
        <begin position="522"/>
        <end position="599"/>
    </location>
</feature>
<evidence type="ECO:0000256" key="1">
    <source>
        <dbReference type="ARBA" id="ARBA00022722"/>
    </source>
</evidence>
<dbReference type="SMART" id="SM00463">
    <property type="entry name" value="SMR"/>
    <property type="match status" value="1"/>
</dbReference>
<dbReference type="RefSeq" id="WP_039144271.1">
    <property type="nucleotide sequence ID" value="NZ_JOJZ01000019.1"/>
</dbReference>
<dbReference type="Pfam" id="PF20297">
    <property type="entry name" value="MSSS"/>
    <property type="match status" value="1"/>
</dbReference>
<evidence type="ECO:0000256" key="3">
    <source>
        <dbReference type="ARBA" id="ARBA00022741"/>
    </source>
</evidence>
<keyword evidence="2 9" id="KW-0699">rRNA-binding</keyword>
<evidence type="ECO:0000313" key="13">
    <source>
        <dbReference type="EMBL" id="KID41547.1"/>
    </source>
</evidence>
<keyword evidence="5 9" id="KW-0378">Hydrolase</keyword>
<dbReference type="InterPro" id="IPR005747">
    <property type="entry name" value="MutS2"/>
</dbReference>
<evidence type="ECO:0000256" key="10">
    <source>
        <dbReference type="SAM" id="Coils"/>
    </source>
</evidence>
<protein>
    <recommendedName>
        <fullName evidence="9">Endonuclease MutS2</fullName>
        <ecNumber evidence="9">3.1.-.-</ecNumber>
    </recommendedName>
    <alternativeName>
        <fullName evidence="9">Ribosome-associated protein quality control-upstream factor</fullName>
        <shortName evidence="9">RQC-upstream factor</shortName>
        <shortName evidence="9">RqcU</shortName>
        <ecNumber evidence="9">3.6.4.-</ecNumber>
    </alternativeName>
</protein>
<dbReference type="InterPro" id="IPR036187">
    <property type="entry name" value="DNA_mismatch_repair_MutS_sf"/>
</dbReference>
<dbReference type="PROSITE" id="PS50828">
    <property type="entry name" value="SMR"/>
    <property type="match status" value="1"/>
</dbReference>
<dbReference type="InterPro" id="IPR036063">
    <property type="entry name" value="Smr_dom_sf"/>
</dbReference>
<feature type="region of interest" description="Disordered" evidence="11">
    <location>
        <begin position="681"/>
        <end position="708"/>
    </location>
</feature>
<comment type="function">
    <text evidence="9">Endonuclease that is involved in the suppression of homologous recombination and thus may have a key role in the control of bacterial genetic diversity.</text>
</comment>
<feature type="domain" description="Smr" evidence="12">
    <location>
        <begin position="710"/>
        <end position="785"/>
    </location>
</feature>
<evidence type="ECO:0000259" key="12">
    <source>
        <dbReference type="PROSITE" id="PS50828"/>
    </source>
</evidence>
<dbReference type="PROSITE" id="PS00486">
    <property type="entry name" value="DNA_MISMATCH_REPAIR_2"/>
    <property type="match status" value="1"/>
</dbReference>
<proteinExistence type="inferred from homology"/>
<dbReference type="Pfam" id="PF00488">
    <property type="entry name" value="MutS_V"/>
    <property type="match status" value="1"/>
</dbReference>
<comment type="function">
    <text evidence="9">Acts as a ribosome collision sensor, splitting the ribosome into its 2 subunits. Detects stalled/collided 70S ribosomes which it binds and splits by an ATP-hydrolysis driven conformational change. Acts upstream of the ribosome quality control system (RQC), a ribosome-associated complex that mediates the extraction of incompletely synthesized nascent chains from stalled ribosomes and their subsequent degradation. Probably generates substrates for RQC.</text>
</comment>
<dbReference type="GO" id="GO:0072344">
    <property type="term" value="P:rescue of stalled ribosome"/>
    <property type="evidence" value="ECO:0007669"/>
    <property type="project" value="UniProtKB-UniRule"/>
</dbReference>
<dbReference type="InterPro" id="IPR002625">
    <property type="entry name" value="Smr_dom"/>
</dbReference>
<dbReference type="CDD" id="cd03280">
    <property type="entry name" value="ABC_MutS2"/>
    <property type="match status" value="1"/>
</dbReference>
<evidence type="ECO:0000256" key="2">
    <source>
        <dbReference type="ARBA" id="ARBA00022730"/>
    </source>
</evidence>
<dbReference type="EC" id="3.1.-.-" evidence="9"/>
<dbReference type="GO" id="GO:0005524">
    <property type="term" value="F:ATP binding"/>
    <property type="evidence" value="ECO:0007669"/>
    <property type="project" value="UniProtKB-UniRule"/>
</dbReference>
<dbReference type="GO" id="GO:0030983">
    <property type="term" value="F:mismatched DNA binding"/>
    <property type="evidence" value="ECO:0007669"/>
    <property type="project" value="InterPro"/>
</dbReference>
<dbReference type="AlphaFoldDB" id="A0A0C1PLE1"/>
<reference evidence="13 14" key="1">
    <citation type="submission" date="2014-06" db="EMBL/GenBank/DDBJ databases">
        <title>Functional and comparative genomic analyses of the Drosophila gut microbiota identify candidate symbiosis factors.</title>
        <authorList>
            <person name="Newell P.D."/>
            <person name="Chaston J.M."/>
            <person name="Douglas A.E."/>
        </authorList>
    </citation>
    <scope>NUCLEOTIDE SEQUENCE [LARGE SCALE GENOMIC DNA]</scope>
    <source>
        <strain evidence="13 14">DmCS_002</strain>
    </source>
</reference>
<dbReference type="Gene3D" id="3.30.1370.110">
    <property type="match status" value="1"/>
</dbReference>
<dbReference type="SUPFAM" id="SSF52540">
    <property type="entry name" value="P-loop containing nucleoside triphosphate hydrolases"/>
    <property type="match status" value="1"/>
</dbReference>
<dbReference type="InterPro" id="IPR045076">
    <property type="entry name" value="MutS"/>
</dbReference>
<dbReference type="GO" id="GO:0140664">
    <property type="term" value="F:ATP-dependent DNA damage sensor activity"/>
    <property type="evidence" value="ECO:0007669"/>
    <property type="project" value="InterPro"/>
</dbReference>
<dbReference type="Pfam" id="PF01713">
    <property type="entry name" value="Smr"/>
    <property type="match status" value="1"/>
</dbReference>
<name>A0A0C1PLE1_9LACO</name>
<keyword evidence="8 9" id="KW-0238">DNA-binding</keyword>
<evidence type="ECO:0000256" key="4">
    <source>
        <dbReference type="ARBA" id="ARBA00022759"/>
    </source>
</evidence>
<organism evidence="13 14">
    <name type="scientific">Fructilactobacillus fructivorans</name>
    <dbReference type="NCBI Taxonomy" id="1614"/>
    <lineage>
        <taxon>Bacteria</taxon>
        <taxon>Bacillati</taxon>
        <taxon>Bacillota</taxon>
        <taxon>Bacilli</taxon>
        <taxon>Lactobacillales</taxon>
        <taxon>Lactobacillaceae</taxon>
        <taxon>Fructilactobacillus</taxon>
    </lineage>
</organism>
<dbReference type="GeneID" id="74913454"/>
<gene>
    <name evidence="9" type="primary">mutS2</name>
    <name evidence="9" type="synonym">rqcU</name>
    <name evidence="13" type="ORF">LfDm3_0789</name>
</gene>
<comment type="caution">
    <text evidence="13">The sequence shown here is derived from an EMBL/GenBank/DDBJ whole genome shotgun (WGS) entry which is preliminary data.</text>
</comment>
<dbReference type="GO" id="GO:0019843">
    <property type="term" value="F:rRNA binding"/>
    <property type="evidence" value="ECO:0007669"/>
    <property type="project" value="UniProtKB-UniRule"/>
</dbReference>
<dbReference type="Gene3D" id="3.40.50.300">
    <property type="entry name" value="P-loop containing nucleotide triphosphate hydrolases"/>
    <property type="match status" value="1"/>
</dbReference>
<feature type="binding site" evidence="9">
    <location>
        <begin position="334"/>
        <end position="341"/>
    </location>
    <ligand>
        <name>ATP</name>
        <dbReference type="ChEBI" id="CHEBI:30616"/>
    </ligand>
</feature>
<keyword evidence="4 9" id="KW-0255">Endonuclease</keyword>
<keyword evidence="10" id="KW-0175">Coiled coil</keyword>
<evidence type="ECO:0000256" key="9">
    <source>
        <dbReference type="HAMAP-Rule" id="MF_00092"/>
    </source>
</evidence>
<sequence>MNEKVLDTLEYDRVKQLVGQFLTTENGSRELKQLKPSSDYDIVSHSLDEADDGSHIYRLNKMIPVPRLVDITPSMKRLAVNADLNGTELSQVNAVLLASKRVRTFFANLDDDKVELNVLYDEAKDFNDLPEISKRLQASIDEDGRVLDSASSELRSIRREITRLETNIKTTMNKYIHGKQSKYLSEPIITVRDGRYVIPVKSEDKQKFGGIVHDQSTSGLTLYIEPQSVVSSNNDLRRSQLDERKEIHKILGELSDMIRPYQEELMENAAQLGHFDLINAKAKFADQMHATKPSVSKENHVNLKNVRHPLIDQKKVVGNDIQIGSDFRQIIITGPNTGGKTITIKTLGINQLMAQSGIFVMANEGSQVGVFDNVFADIGDEQSIEANLSTFSSHMDNLINILKHITNQSLILIDELGAGTDPKEGAALAMSILDKMGESGSEVLATTHYPELKVYGYNRPETINASMEFDEKTLQPTYRLLLGVPGQSNALNIAKRLGLPDTIISEASSLMDSDSQDINRMIKQLTKQTKDADERARKLKVELAENERLHADLNDKLTKFTDNKDSMVNDAKRQANQIVSKTRRQANEIINNLHQVQKRTNQPIKENELIDAKGKINSLEQHPELKNNRVLKREKAKHHFKEGDDVLVKSYGQRGVLLKKMGKDNWEVQLGILKMKVSESDLEQTHKEPGKKKHTPSVRRTRSSGISPTLDLRGERYESAMQRLDRYIDSALLAGYPSVTIIHGKGTGALRKGVISYLKRNRRVKEFGFSPANAGGDGSTVVKFK</sequence>
<dbReference type="InterPro" id="IPR007696">
    <property type="entry name" value="DNA_mismatch_repair_MutS_core"/>
</dbReference>
<dbReference type="SMART" id="SM00534">
    <property type="entry name" value="MUTSac"/>
    <property type="match status" value="1"/>
</dbReference>
<dbReference type="GO" id="GO:0006298">
    <property type="term" value="P:mismatch repair"/>
    <property type="evidence" value="ECO:0007669"/>
    <property type="project" value="InterPro"/>
</dbReference>
<dbReference type="Proteomes" id="UP000031397">
    <property type="component" value="Unassembled WGS sequence"/>
</dbReference>
<keyword evidence="1 9" id="KW-0540">Nuclease</keyword>
<dbReference type="OrthoDB" id="9808166at2"/>
<dbReference type="PIRSF" id="PIRSF005814">
    <property type="entry name" value="MutS_YshD"/>
    <property type="match status" value="1"/>
</dbReference>
<dbReference type="GO" id="GO:0043023">
    <property type="term" value="F:ribosomal large subunit binding"/>
    <property type="evidence" value="ECO:0007669"/>
    <property type="project" value="UniProtKB-UniRule"/>
</dbReference>
<feature type="coiled-coil region" evidence="10">
    <location>
        <begin position="147"/>
        <end position="174"/>
    </location>
</feature>
<dbReference type="InterPro" id="IPR027417">
    <property type="entry name" value="P-loop_NTPase"/>
</dbReference>
<dbReference type="HAMAP" id="MF_00092">
    <property type="entry name" value="MutS2"/>
    <property type="match status" value="1"/>
</dbReference>
<comment type="subunit">
    <text evidence="9">Homodimer. Binds to stalled ribosomes, contacting rRNA.</text>
</comment>
<keyword evidence="14" id="KW-1185">Reference proteome</keyword>
<keyword evidence="6 9" id="KW-0067">ATP-binding</keyword>
<dbReference type="InterPro" id="IPR000432">
    <property type="entry name" value="DNA_mismatch_repair_MutS_C"/>
</dbReference>
<evidence type="ECO:0000313" key="14">
    <source>
        <dbReference type="Proteomes" id="UP000031397"/>
    </source>
</evidence>
<keyword evidence="7 9" id="KW-0694">RNA-binding</keyword>
<dbReference type="SUPFAM" id="SSF160443">
    <property type="entry name" value="SMR domain-like"/>
    <property type="match status" value="1"/>
</dbReference>
<dbReference type="SMART" id="SM00533">
    <property type="entry name" value="MUTSd"/>
    <property type="match status" value="1"/>
</dbReference>
<dbReference type="GO" id="GO:0045910">
    <property type="term" value="P:negative regulation of DNA recombination"/>
    <property type="evidence" value="ECO:0007669"/>
    <property type="project" value="InterPro"/>
</dbReference>
<feature type="compositionally biased region" description="Basic residues" evidence="11">
    <location>
        <begin position="689"/>
        <end position="702"/>
    </location>
</feature>
<dbReference type="EC" id="3.6.4.-" evidence="9"/>
<dbReference type="GO" id="GO:0016887">
    <property type="term" value="F:ATP hydrolysis activity"/>
    <property type="evidence" value="ECO:0007669"/>
    <property type="project" value="InterPro"/>
</dbReference>
<evidence type="ECO:0000256" key="6">
    <source>
        <dbReference type="ARBA" id="ARBA00022840"/>
    </source>
</evidence>
<evidence type="ECO:0000256" key="5">
    <source>
        <dbReference type="ARBA" id="ARBA00022801"/>
    </source>
</evidence>
<evidence type="ECO:0000256" key="11">
    <source>
        <dbReference type="SAM" id="MobiDB-lite"/>
    </source>
</evidence>
<dbReference type="PATRIC" id="fig|1614.7.peg.745"/>